<keyword evidence="2" id="KW-1133">Transmembrane helix</keyword>
<keyword evidence="4" id="KW-1185">Reference proteome</keyword>
<evidence type="ECO:0000256" key="2">
    <source>
        <dbReference type="SAM" id="Phobius"/>
    </source>
</evidence>
<evidence type="ECO:0000313" key="4">
    <source>
        <dbReference type="Proteomes" id="UP000886523"/>
    </source>
</evidence>
<dbReference type="AlphaFoldDB" id="A0A9P6DT26"/>
<proteinExistence type="predicted"/>
<feature type="region of interest" description="Disordered" evidence="1">
    <location>
        <begin position="54"/>
        <end position="79"/>
    </location>
</feature>
<keyword evidence="2" id="KW-0472">Membrane</keyword>
<feature type="transmembrane region" description="Helical" evidence="2">
    <location>
        <begin position="7"/>
        <end position="24"/>
    </location>
</feature>
<protein>
    <submittedName>
        <fullName evidence="3">Uncharacterized protein</fullName>
    </submittedName>
</protein>
<accession>A0A9P6DT26</accession>
<dbReference type="Proteomes" id="UP000886523">
    <property type="component" value="Unassembled WGS sequence"/>
</dbReference>
<feature type="transmembrane region" description="Helical" evidence="2">
    <location>
        <begin position="30"/>
        <end position="47"/>
    </location>
</feature>
<name>A0A9P6DT26_9AGAM</name>
<organism evidence="3 4">
    <name type="scientific">Hydnum rufescens UP504</name>
    <dbReference type="NCBI Taxonomy" id="1448309"/>
    <lineage>
        <taxon>Eukaryota</taxon>
        <taxon>Fungi</taxon>
        <taxon>Dikarya</taxon>
        <taxon>Basidiomycota</taxon>
        <taxon>Agaricomycotina</taxon>
        <taxon>Agaricomycetes</taxon>
        <taxon>Cantharellales</taxon>
        <taxon>Hydnaceae</taxon>
        <taxon>Hydnum</taxon>
    </lineage>
</organism>
<dbReference type="EMBL" id="MU129040">
    <property type="protein sequence ID" value="KAF9509230.1"/>
    <property type="molecule type" value="Genomic_DNA"/>
</dbReference>
<reference evidence="3" key="1">
    <citation type="journal article" date="2020" name="Nat. Commun.">
        <title>Large-scale genome sequencing of mycorrhizal fungi provides insights into the early evolution of symbiotic traits.</title>
        <authorList>
            <person name="Miyauchi S."/>
            <person name="Kiss E."/>
            <person name="Kuo A."/>
            <person name="Drula E."/>
            <person name="Kohler A."/>
            <person name="Sanchez-Garcia M."/>
            <person name="Morin E."/>
            <person name="Andreopoulos B."/>
            <person name="Barry K.W."/>
            <person name="Bonito G."/>
            <person name="Buee M."/>
            <person name="Carver A."/>
            <person name="Chen C."/>
            <person name="Cichocki N."/>
            <person name="Clum A."/>
            <person name="Culley D."/>
            <person name="Crous P.W."/>
            <person name="Fauchery L."/>
            <person name="Girlanda M."/>
            <person name="Hayes R.D."/>
            <person name="Keri Z."/>
            <person name="LaButti K."/>
            <person name="Lipzen A."/>
            <person name="Lombard V."/>
            <person name="Magnuson J."/>
            <person name="Maillard F."/>
            <person name="Murat C."/>
            <person name="Nolan M."/>
            <person name="Ohm R.A."/>
            <person name="Pangilinan J."/>
            <person name="Pereira M.F."/>
            <person name="Perotto S."/>
            <person name="Peter M."/>
            <person name="Pfister S."/>
            <person name="Riley R."/>
            <person name="Sitrit Y."/>
            <person name="Stielow J.B."/>
            <person name="Szollosi G."/>
            <person name="Zifcakova L."/>
            <person name="Stursova M."/>
            <person name="Spatafora J.W."/>
            <person name="Tedersoo L."/>
            <person name="Vaario L.M."/>
            <person name="Yamada A."/>
            <person name="Yan M."/>
            <person name="Wang P."/>
            <person name="Xu J."/>
            <person name="Bruns T."/>
            <person name="Baldrian P."/>
            <person name="Vilgalys R."/>
            <person name="Dunand C."/>
            <person name="Henrissat B."/>
            <person name="Grigoriev I.V."/>
            <person name="Hibbett D."/>
            <person name="Nagy L.G."/>
            <person name="Martin F.M."/>
        </authorList>
    </citation>
    <scope>NUCLEOTIDE SEQUENCE</scope>
    <source>
        <strain evidence="3">UP504</strain>
    </source>
</reference>
<evidence type="ECO:0000256" key="1">
    <source>
        <dbReference type="SAM" id="MobiDB-lite"/>
    </source>
</evidence>
<comment type="caution">
    <text evidence="3">The sequence shown here is derived from an EMBL/GenBank/DDBJ whole genome shotgun (WGS) entry which is preliminary data.</text>
</comment>
<sequence length="79" mass="8626">MGSVISAIAGLIGAVVNGIANFIMGIVSGIAYVFIAIFDVIFDILCCRCGSRSRRRRTTSSGTYRTSRTSGRRWGSRRY</sequence>
<evidence type="ECO:0000313" key="3">
    <source>
        <dbReference type="EMBL" id="KAF9509230.1"/>
    </source>
</evidence>
<gene>
    <name evidence="3" type="ORF">BS47DRAFT_1349470</name>
</gene>
<feature type="compositionally biased region" description="Low complexity" evidence="1">
    <location>
        <begin position="59"/>
        <end position="69"/>
    </location>
</feature>
<feature type="compositionally biased region" description="Basic residues" evidence="1">
    <location>
        <begin position="70"/>
        <end position="79"/>
    </location>
</feature>
<keyword evidence="2" id="KW-0812">Transmembrane</keyword>